<dbReference type="AlphaFoldDB" id="A0A6M3L4P8"/>
<sequence length="68" mass="8075">MKKKDLLALKRGAHVTLRDGRTGIFYEYLEIEESYDYPPVILGVIDEYDNSGRPYEWHEERLYPAQII</sequence>
<gene>
    <name evidence="1" type="ORF">MM415A00968_0011</name>
    <name evidence="2" type="ORF">MM415B02492_0020</name>
    <name evidence="3" type="ORF">TM448B07190_0003</name>
</gene>
<dbReference type="EMBL" id="MT142871">
    <property type="protein sequence ID" value="QJA89827.1"/>
    <property type="molecule type" value="Genomic_DNA"/>
</dbReference>
<organism evidence="2">
    <name type="scientific">viral metagenome</name>
    <dbReference type="NCBI Taxonomy" id="1070528"/>
    <lineage>
        <taxon>unclassified sequences</taxon>
        <taxon>metagenomes</taxon>
        <taxon>organismal metagenomes</taxon>
    </lineage>
</organism>
<reference evidence="2" key="1">
    <citation type="submission" date="2020-03" db="EMBL/GenBank/DDBJ databases">
        <title>The deep terrestrial virosphere.</title>
        <authorList>
            <person name="Holmfeldt K."/>
            <person name="Nilsson E."/>
            <person name="Simone D."/>
            <person name="Lopez-Fernandez M."/>
            <person name="Wu X."/>
            <person name="de Brujin I."/>
            <person name="Lundin D."/>
            <person name="Andersson A."/>
            <person name="Bertilsson S."/>
            <person name="Dopson M."/>
        </authorList>
    </citation>
    <scope>NUCLEOTIDE SEQUENCE</scope>
    <source>
        <strain evidence="1">MM415A00968</strain>
        <strain evidence="2">MM415B02492</strain>
        <strain evidence="3">TM448B07190</strain>
    </source>
</reference>
<proteinExistence type="predicted"/>
<dbReference type="EMBL" id="MT145165">
    <property type="protein sequence ID" value="QJI04277.1"/>
    <property type="molecule type" value="Genomic_DNA"/>
</dbReference>
<evidence type="ECO:0000313" key="3">
    <source>
        <dbReference type="EMBL" id="QJI04277.1"/>
    </source>
</evidence>
<evidence type="ECO:0000313" key="2">
    <source>
        <dbReference type="EMBL" id="QJA89827.1"/>
    </source>
</evidence>
<protein>
    <submittedName>
        <fullName evidence="2">Uncharacterized protein</fullName>
    </submittedName>
</protein>
<name>A0A6M3L4P8_9ZZZZ</name>
<evidence type="ECO:0000313" key="1">
    <source>
        <dbReference type="EMBL" id="QJA78907.1"/>
    </source>
</evidence>
<accession>A0A6M3L4P8</accession>
<dbReference type="EMBL" id="MT142359">
    <property type="protein sequence ID" value="QJA78907.1"/>
    <property type="molecule type" value="Genomic_DNA"/>
</dbReference>